<evidence type="ECO:0000256" key="3">
    <source>
        <dbReference type="ARBA" id="ARBA00023125"/>
    </source>
</evidence>
<dbReference type="KEGG" id="sind:105155570"/>
<proteinExistence type="predicted"/>
<dbReference type="RefSeq" id="XP_011069761.1">
    <property type="nucleotide sequence ID" value="XM_011071459.2"/>
</dbReference>
<dbReference type="PROSITE" id="PS50066">
    <property type="entry name" value="MADS_BOX_2"/>
    <property type="match status" value="1"/>
</dbReference>
<dbReference type="InterPro" id="IPR002100">
    <property type="entry name" value="TF_MADSbox"/>
</dbReference>
<evidence type="ECO:0000256" key="4">
    <source>
        <dbReference type="ARBA" id="ARBA00023163"/>
    </source>
</evidence>
<gene>
    <name evidence="9" type="primary">LOC105155570</name>
</gene>
<dbReference type="InterPro" id="IPR050142">
    <property type="entry name" value="MADS-box/MEF2_TF"/>
</dbReference>
<dbReference type="GO" id="GO:0045944">
    <property type="term" value="P:positive regulation of transcription by RNA polymerase II"/>
    <property type="evidence" value="ECO:0007669"/>
    <property type="project" value="InterPro"/>
</dbReference>
<evidence type="ECO:0000313" key="8">
    <source>
        <dbReference type="Proteomes" id="UP000504604"/>
    </source>
</evidence>
<comment type="subcellular location">
    <subcellularLocation>
        <location evidence="1">Nucleus</location>
    </subcellularLocation>
</comment>
<dbReference type="InterPro" id="IPR036879">
    <property type="entry name" value="TF_MADSbox_sf"/>
</dbReference>
<dbReference type="OrthoDB" id="1898716at2759"/>
<evidence type="ECO:0000256" key="2">
    <source>
        <dbReference type="ARBA" id="ARBA00023015"/>
    </source>
</evidence>
<dbReference type="InParanoid" id="A0A6I9SK97"/>
<evidence type="ECO:0000256" key="5">
    <source>
        <dbReference type="ARBA" id="ARBA00023242"/>
    </source>
</evidence>
<keyword evidence="8" id="KW-1185">Reference proteome</keyword>
<evidence type="ECO:0000256" key="6">
    <source>
        <dbReference type="SAM" id="Coils"/>
    </source>
</evidence>
<dbReference type="SUPFAM" id="SSF55455">
    <property type="entry name" value="SRF-like"/>
    <property type="match status" value="1"/>
</dbReference>
<keyword evidence="2" id="KW-0805">Transcription regulation</keyword>
<dbReference type="FunFam" id="3.40.1810.10:FF:000028">
    <property type="entry name" value="Agamous-like MADS-box protein AGL66 isoform A"/>
    <property type="match status" value="1"/>
</dbReference>
<dbReference type="GO" id="GO:0046983">
    <property type="term" value="F:protein dimerization activity"/>
    <property type="evidence" value="ECO:0007669"/>
    <property type="project" value="InterPro"/>
</dbReference>
<dbReference type="GO" id="GO:0000977">
    <property type="term" value="F:RNA polymerase II transcription regulatory region sequence-specific DNA binding"/>
    <property type="evidence" value="ECO:0007669"/>
    <property type="project" value="InterPro"/>
</dbReference>
<dbReference type="AlphaFoldDB" id="A0A6I9SK97"/>
<sequence length="326" mass="37234">MGRVKLQIKKIENTTNRQVTFSKRRNGLIKKAYELSVLCDVDVALIMFSPSGRVSIFSGNRSIEEIMARYVNLPEHERGRLQNQEYLQRALGKLKSEADRNYQAATSSPGMNDSQVEEIQQEMLKCKCQLEDMEKKLRIYEVDPSEIISLCEAEYREQVLEENLKQVRVRKHVLQDQYNSPAAQTSQVMNLGSEATDINVLAARNPDNVLDWLPQRDPQVQILNFLDSNGLLPLRDQPQRIDGILQQSLTLVHAPSVHVHNHLSPSRSMEDDAQRPEFGQVIDVNLSPWAELYPAGNDPFPTAQPRERALLEQFLSQLTPVNQDHI</sequence>
<name>A0A6I9SK97_SESIN</name>
<dbReference type="InterPro" id="IPR033896">
    <property type="entry name" value="MEF2-like_N"/>
</dbReference>
<reference evidence="9" key="1">
    <citation type="submission" date="2025-08" db="UniProtKB">
        <authorList>
            <consortium name="RefSeq"/>
        </authorList>
    </citation>
    <scope>IDENTIFICATION</scope>
</reference>
<evidence type="ECO:0000313" key="9">
    <source>
        <dbReference type="RefSeq" id="XP_011069761.1"/>
    </source>
</evidence>
<keyword evidence="6" id="KW-0175">Coiled coil</keyword>
<dbReference type="Gene3D" id="3.40.1810.10">
    <property type="entry name" value="Transcription factor, MADS-box"/>
    <property type="match status" value="1"/>
</dbReference>
<feature type="coiled-coil region" evidence="6">
    <location>
        <begin position="116"/>
        <end position="177"/>
    </location>
</feature>
<dbReference type="SMART" id="SM00432">
    <property type="entry name" value="MADS"/>
    <property type="match status" value="1"/>
</dbReference>
<accession>A0A6I9SK97</accession>
<keyword evidence="3" id="KW-0238">DNA-binding</keyword>
<dbReference type="Proteomes" id="UP000504604">
    <property type="component" value="Linkage group LG2"/>
</dbReference>
<organism evidence="8 9">
    <name type="scientific">Sesamum indicum</name>
    <name type="common">Oriental sesame</name>
    <name type="synonym">Sesamum orientale</name>
    <dbReference type="NCBI Taxonomy" id="4182"/>
    <lineage>
        <taxon>Eukaryota</taxon>
        <taxon>Viridiplantae</taxon>
        <taxon>Streptophyta</taxon>
        <taxon>Embryophyta</taxon>
        <taxon>Tracheophyta</taxon>
        <taxon>Spermatophyta</taxon>
        <taxon>Magnoliopsida</taxon>
        <taxon>eudicotyledons</taxon>
        <taxon>Gunneridae</taxon>
        <taxon>Pentapetalae</taxon>
        <taxon>asterids</taxon>
        <taxon>lamiids</taxon>
        <taxon>Lamiales</taxon>
        <taxon>Pedaliaceae</taxon>
        <taxon>Sesamum</taxon>
    </lineage>
</organism>
<dbReference type="GeneID" id="105155570"/>
<dbReference type="PRINTS" id="PR00404">
    <property type="entry name" value="MADSDOMAIN"/>
</dbReference>
<keyword evidence="4" id="KW-0804">Transcription</keyword>
<dbReference type="PROSITE" id="PS00350">
    <property type="entry name" value="MADS_BOX_1"/>
    <property type="match status" value="1"/>
</dbReference>
<dbReference type="Pfam" id="PF00319">
    <property type="entry name" value="SRF-TF"/>
    <property type="match status" value="1"/>
</dbReference>
<protein>
    <submittedName>
        <fullName evidence="9">Agamous-like MADS-box protein AGL104 isoform X1</fullName>
    </submittedName>
</protein>
<dbReference type="CDD" id="cd00265">
    <property type="entry name" value="MADS_MEF2_like"/>
    <property type="match status" value="1"/>
</dbReference>
<feature type="domain" description="MADS-box" evidence="7">
    <location>
        <begin position="1"/>
        <end position="61"/>
    </location>
</feature>
<keyword evidence="5" id="KW-0539">Nucleus</keyword>
<dbReference type="PANTHER" id="PTHR48019">
    <property type="entry name" value="SERUM RESPONSE FACTOR HOMOLOG"/>
    <property type="match status" value="1"/>
</dbReference>
<evidence type="ECO:0000256" key="1">
    <source>
        <dbReference type="ARBA" id="ARBA00004123"/>
    </source>
</evidence>
<evidence type="ECO:0000259" key="7">
    <source>
        <dbReference type="PROSITE" id="PS50066"/>
    </source>
</evidence>
<dbReference type="GO" id="GO:0005634">
    <property type="term" value="C:nucleus"/>
    <property type="evidence" value="ECO:0007669"/>
    <property type="project" value="UniProtKB-SubCell"/>
</dbReference>